<accession>A0ABN9V431</accession>
<gene>
    <name evidence="2" type="ORF">PCOR1329_LOCUS54261</name>
</gene>
<keyword evidence="1" id="KW-0732">Signal</keyword>
<keyword evidence="3" id="KW-1185">Reference proteome</keyword>
<dbReference type="EMBL" id="CAUYUJ010016627">
    <property type="protein sequence ID" value="CAK0867283.1"/>
    <property type="molecule type" value="Genomic_DNA"/>
</dbReference>
<name>A0ABN9V431_9DINO</name>
<proteinExistence type="predicted"/>
<comment type="caution">
    <text evidence="2">The sequence shown here is derived from an EMBL/GenBank/DDBJ whole genome shotgun (WGS) entry which is preliminary data.</text>
</comment>
<sequence>MLFYMMVITLFTGAMVQFKIAGSPSLVKSSSSCIPERAKEIAKKAVQTVSLVCFLKGTIKDVCIAWAYSIELLTEGQPFLTVLRRGATAYGLVVLTGPSADDVWKLFGLLSIYWDRLNFSALHDSNTLHRSNMTI</sequence>
<evidence type="ECO:0000313" key="2">
    <source>
        <dbReference type="EMBL" id="CAK0867283.1"/>
    </source>
</evidence>
<protein>
    <submittedName>
        <fullName evidence="2">Uncharacterized protein</fullName>
    </submittedName>
</protein>
<feature type="chain" id="PRO_5046691502" evidence="1">
    <location>
        <begin position="22"/>
        <end position="135"/>
    </location>
</feature>
<feature type="signal peptide" evidence="1">
    <location>
        <begin position="1"/>
        <end position="21"/>
    </location>
</feature>
<reference evidence="2" key="1">
    <citation type="submission" date="2023-10" db="EMBL/GenBank/DDBJ databases">
        <authorList>
            <person name="Chen Y."/>
            <person name="Shah S."/>
            <person name="Dougan E. K."/>
            <person name="Thang M."/>
            <person name="Chan C."/>
        </authorList>
    </citation>
    <scope>NUCLEOTIDE SEQUENCE [LARGE SCALE GENOMIC DNA]</scope>
</reference>
<organism evidence="2 3">
    <name type="scientific">Prorocentrum cordatum</name>
    <dbReference type="NCBI Taxonomy" id="2364126"/>
    <lineage>
        <taxon>Eukaryota</taxon>
        <taxon>Sar</taxon>
        <taxon>Alveolata</taxon>
        <taxon>Dinophyceae</taxon>
        <taxon>Prorocentrales</taxon>
        <taxon>Prorocentraceae</taxon>
        <taxon>Prorocentrum</taxon>
    </lineage>
</organism>
<dbReference type="Proteomes" id="UP001189429">
    <property type="component" value="Unassembled WGS sequence"/>
</dbReference>
<evidence type="ECO:0000256" key="1">
    <source>
        <dbReference type="SAM" id="SignalP"/>
    </source>
</evidence>
<evidence type="ECO:0000313" key="3">
    <source>
        <dbReference type="Proteomes" id="UP001189429"/>
    </source>
</evidence>